<evidence type="ECO:0000256" key="5">
    <source>
        <dbReference type="ARBA" id="ARBA00022989"/>
    </source>
</evidence>
<dbReference type="OrthoDB" id="6371949at2"/>
<accession>A0A4Z1C7G5</accession>
<comment type="subcellular location">
    <subcellularLocation>
        <location evidence="1">Cell membrane</location>
        <topology evidence="1">Single-pass membrane protein</topology>
    </subcellularLocation>
    <subcellularLocation>
        <location evidence="7">Cell membrane</location>
        <topology evidence="7">Single-pass type II membrane protein</topology>
    </subcellularLocation>
</comment>
<proteinExistence type="inferred from homology"/>
<dbReference type="GO" id="GO:0015031">
    <property type="term" value="P:protein transport"/>
    <property type="evidence" value="ECO:0007669"/>
    <property type="project" value="UniProtKB-KW"/>
</dbReference>
<keyword evidence="4 7" id="KW-0812">Transmembrane</keyword>
<gene>
    <name evidence="9" type="ORF">E5Q11_11945</name>
</gene>
<evidence type="ECO:0000256" key="3">
    <source>
        <dbReference type="ARBA" id="ARBA00022475"/>
    </source>
</evidence>
<evidence type="ECO:0000256" key="1">
    <source>
        <dbReference type="ARBA" id="ARBA00004162"/>
    </source>
</evidence>
<dbReference type="Pfam" id="PF02472">
    <property type="entry name" value="ExbD"/>
    <property type="match status" value="1"/>
</dbReference>
<evidence type="ECO:0000256" key="7">
    <source>
        <dbReference type="RuleBase" id="RU003879"/>
    </source>
</evidence>
<sequence length="136" mass="14431">MKDFVPHSPGSGKSLMERVEDALLPLINLVFLLLMFFIVAGQMQDRALPPLPGTAAEQTSARSEADLVVQASGVWQVEGENVDAGSLVRHLPAPDSQSSLTVAAASGTAMSHLESLFNLLSDAGYEDIELLTEPGQ</sequence>
<dbReference type="GO" id="GO:0005886">
    <property type="term" value="C:plasma membrane"/>
    <property type="evidence" value="ECO:0007669"/>
    <property type="project" value="UniProtKB-SubCell"/>
</dbReference>
<dbReference type="InterPro" id="IPR003400">
    <property type="entry name" value="ExbD"/>
</dbReference>
<keyword evidence="3" id="KW-1003">Cell membrane</keyword>
<dbReference type="EMBL" id="SRPF01000003">
    <property type="protein sequence ID" value="TGN39345.1"/>
    <property type="molecule type" value="Genomic_DNA"/>
</dbReference>
<dbReference type="AlphaFoldDB" id="A0A4Z1C7G5"/>
<name>A0A4Z1C7G5_9GAMM</name>
<protein>
    <submittedName>
        <fullName evidence="9">Biopolymer transporter ExbD</fullName>
    </submittedName>
</protein>
<keyword evidence="7" id="KW-0813">Transport</keyword>
<organism evidence="9 10">
    <name type="scientific">Marinobacter confluentis</name>
    <dbReference type="NCBI Taxonomy" id="1697557"/>
    <lineage>
        <taxon>Bacteria</taxon>
        <taxon>Pseudomonadati</taxon>
        <taxon>Pseudomonadota</taxon>
        <taxon>Gammaproteobacteria</taxon>
        <taxon>Pseudomonadales</taxon>
        <taxon>Marinobacteraceae</taxon>
        <taxon>Marinobacter</taxon>
    </lineage>
</organism>
<evidence type="ECO:0000256" key="2">
    <source>
        <dbReference type="ARBA" id="ARBA00005811"/>
    </source>
</evidence>
<evidence type="ECO:0000313" key="10">
    <source>
        <dbReference type="Proteomes" id="UP000298325"/>
    </source>
</evidence>
<keyword evidence="6 8" id="KW-0472">Membrane</keyword>
<evidence type="ECO:0000313" key="9">
    <source>
        <dbReference type="EMBL" id="TGN39345.1"/>
    </source>
</evidence>
<feature type="transmembrane region" description="Helical" evidence="8">
    <location>
        <begin position="22"/>
        <end position="40"/>
    </location>
</feature>
<comment type="similarity">
    <text evidence="2 7">Belongs to the ExbD/TolR family.</text>
</comment>
<dbReference type="Proteomes" id="UP000298325">
    <property type="component" value="Unassembled WGS sequence"/>
</dbReference>
<keyword evidence="7" id="KW-0653">Protein transport</keyword>
<comment type="caution">
    <text evidence="9">The sequence shown here is derived from an EMBL/GenBank/DDBJ whole genome shotgun (WGS) entry which is preliminary data.</text>
</comment>
<dbReference type="RefSeq" id="WP_135803654.1">
    <property type="nucleotide sequence ID" value="NZ_SRPF01000003.1"/>
</dbReference>
<dbReference type="GO" id="GO:0022857">
    <property type="term" value="F:transmembrane transporter activity"/>
    <property type="evidence" value="ECO:0007669"/>
    <property type="project" value="InterPro"/>
</dbReference>
<reference evidence="9 10" key="1">
    <citation type="submission" date="2019-04" db="EMBL/GenBank/DDBJ databases">
        <authorList>
            <person name="Park S."/>
            <person name="Yoon J.-H."/>
        </authorList>
    </citation>
    <scope>NUCLEOTIDE SEQUENCE [LARGE SCALE GENOMIC DNA]</scope>
    <source>
        <strain evidence="9 10">HJM-18</strain>
    </source>
</reference>
<evidence type="ECO:0000256" key="4">
    <source>
        <dbReference type="ARBA" id="ARBA00022692"/>
    </source>
</evidence>
<keyword evidence="10" id="KW-1185">Reference proteome</keyword>
<evidence type="ECO:0000256" key="8">
    <source>
        <dbReference type="SAM" id="Phobius"/>
    </source>
</evidence>
<keyword evidence="5 8" id="KW-1133">Transmembrane helix</keyword>
<evidence type="ECO:0000256" key="6">
    <source>
        <dbReference type="ARBA" id="ARBA00023136"/>
    </source>
</evidence>